<gene>
    <name evidence="1" type="ORF">S01H1_00393</name>
</gene>
<protein>
    <submittedName>
        <fullName evidence="1">Uncharacterized protein</fullName>
    </submittedName>
</protein>
<reference evidence="1" key="1">
    <citation type="journal article" date="2014" name="Front. Microbiol.">
        <title>High frequency of phylogenetically diverse reductive dehalogenase-homologous genes in deep subseafloor sedimentary metagenomes.</title>
        <authorList>
            <person name="Kawai M."/>
            <person name="Futagami T."/>
            <person name="Toyoda A."/>
            <person name="Takaki Y."/>
            <person name="Nishi S."/>
            <person name="Hori S."/>
            <person name="Arai W."/>
            <person name="Tsubouchi T."/>
            <person name="Morono Y."/>
            <person name="Uchiyama I."/>
            <person name="Ito T."/>
            <person name="Fujiyama A."/>
            <person name="Inagaki F."/>
            <person name="Takami H."/>
        </authorList>
    </citation>
    <scope>NUCLEOTIDE SEQUENCE</scope>
    <source>
        <strain evidence="1">Expedition CK06-06</strain>
    </source>
</reference>
<sequence length="60" mass="6701">FLYRKVLKKPLDEEINALRAAKKINVPVVMTREETAKVIANMAGTPQLAAKLMYGSGFHK</sequence>
<organism evidence="1">
    <name type="scientific">marine sediment metagenome</name>
    <dbReference type="NCBI Taxonomy" id="412755"/>
    <lineage>
        <taxon>unclassified sequences</taxon>
        <taxon>metagenomes</taxon>
        <taxon>ecological metagenomes</taxon>
    </lineage>
</organism>
<name>X0SBC8_9ZZZZ</name>
<evidence type="ECO:0000313" key="1">
    <source>
        <dbReference type="EMBL" id="GAF72446.1"/>
    </source>
</evidence>
<accession>X0SBC8</accession>
<feature type="non-terminal residue" evidence="1">
    <location>
        <position position="1"/>
    </location>
</feature>
<dbReference type="AlphaFoldDB" id="X0SBC8"/>
<comment type="caution">
    <text evidence="1">The sequence shown here is derived from an EMBL/GenBank/DDBJ whole genome shotgun (WGS) entry which is preliminary data.</text>
</comment>
<proteinExistence type="predicted"/>
<dbReference type="EMBL" id="BARS01000135">
    <property type="protein sequence ID" value="GAF72446.1"/>
    <property type="molecule type" value="Genomic_DNA"/>
</dbReference>